<keyword evidence="2" id="KW-0132">Cell division</keyword>
<proteinExistence type="predicted"/>
<evidence type="ECO:0000256" key="5">
    <source>
        <dbReference type="ARBA" id="ARBA00023204"/>
    </source>
</evidence>
<evidence type="ECO:0000256" key="8">
    <source>
        <dbReference type="SAM" id="Coils"/>
    </source>
</evidence>
<gene>
    <name evidence="9" type="ORF">JCGZ_26996</name>
</gene>
<evidence type="ECO:0000313" key="9">
    <source>
        <dbReference type="EMBL" id="KDP41978.1"/>
    </source>
</evidence>
<sequence length="542" mass="59956">MAGKEVEQHLIDDGNKLLNPPFSIDELLSILERLEVSLSKVTQSPSASMIAALSPSRNALVSDKLLRHSDTDVKVSVAVCISEIMRITAPNAPYGDEQMKEVFHLILAVFQKLSHMSSCCYSKVVSVLVTIATIRAIVVMVDLECHSLIVDMFHLFLRVTSSDVVLSAMVSTMTIAILESDEISLEILFPLLASVRKENQNVFSTSWKLGKEVIGNCAAKIQPYVLKAVNSLGVSVDSYDEVIASICRNATDNVKSFYAPDSEKHLITDERSAIQCRGGKKTRCKTISENFGTEETNDKGQSVEILSAGSSFKLHLQQPATSTKTCSDQCVIPWSCGKQNQNQEIHIPSSEDSFPSNSGAAIICSEMTLVEGYEVKASVAPVLRAIFAKYGDIAANCQYKSPSDRASLLEIVSDVVHRLQSSDIPLTLSEIRVLQNEMKDLESTRLKLSWLTQPLEKISEVEKIAEMRSMLKSVKANSMMVIKAATKELEEALMELVALQKRMGEAEKRINAMKLVLQKVDDAIREAEDQERLWLRQINELP</sequence>
<dbReference type="GO" id="GO:0007064">
    <property type="term" value="P:mitotic sister chromatid cohesion"/>
    <property type="evidence" value="ECO:0007669"/>
    <property type="project" value="InterPro"/>
</dbReference>
<dbReference type="EMBL" id="KK914317">
    <property type="protein sequence ID" value="KDP41978.1"/>
    <property type="molecule type" value="Genomic_DNA"/>
</dbReference>
<evidence type="ECO:0000313" key="10">
    <source>
        <dbReference type="Proteomes" id="UP000027138"/>
    </source>
</evidence>
<evidence type="ECO:0000256" key="3">
    <source>
        <dbReference type="ARBA" id="ARBA00022763"/>
    </source>
</evidence>
<dbReference type="InterPro" id="IPR016024">
    <property type="entry name" value="ARM-type_fold"/>
</dbReference>
<evidence type="ECO:0008006" key="11">
    <source>
        <dbReference type="Google" id="ProtNLM"/>
    </source>
</evidence>
<keyword evidence="7" id="KW-0131">Cell cycle</keyword>
<dbReference type="InterPro" id="IPR039776">
    <property type="entry name" value="Pds5"/>
</dbReference>
<evidence type="ECO:0000256" key="1">
    <source>
        <dbReference type="ARBA" id="ARBA00004123"/>
    </source>
</evidence>
<dbReference type="InterPro" id="IPR007942">
    <property type="entry name" value="PLipase-like"/>
</dbReference>
<dbReference type="GO" id="GO:0000785">
    <property type="term" value="C:chromatin"/>
    <property type="evidence" value="ECO:0007669"/>
    <property type="project" value="TreeGrafter"/>
</dbReference>
<dbReference type="SUPFAM" id="SSF48371">
    <property type="entry name" value="ARM repeat"/>
    <property type="match status" value="1"/>
</dbReference>
<dbReference type="Proteomes" id="UP000027138">
    <property type="component" value="Unassembled WGS sequence"/>
</dbReference>
<dbReference type="AlphaFoldDB" id="A0A067L406"/>
<evidence type="ECO:0000256" key="4">
    <source>
        <dbReference type="ARBA" id="ARBA00022776"/>
    </source>
</evidence>
<dbReference type="OrthoDB" id="200660at2759"/>
<keyword evidence="10" id="KW-1185">Reference proteome</keyword>
<protein>
    <recommendedName>
        <fullName evidence="11">Phospholipase-like protein</fullName>
    </recommendedName>
</protein>
<accession>A0A067L406</accession>
<dbReference type="PANTHER" id="PTHR12663">
    <property type="entry name" value="ANDROGEN INDUCED INHIBITOR OF PROLIFERATION AS3 / PDS5-RELATED"/>
    <property type="match status" value="1"/>
</dbReference>
<dbReference type="Pfam" id="PF20168">
    <property type="entry name" value="PDS5"/>
    <property type="match status" value="1"/>
</dbReference>
<keyword evidence="3" id="KW-0227">DNA damage</keyword>
<reference evidence="9 10" key="1">
    <citation type="journal article" date="2014" name="PLoS ONE">
        <title>Global Analysis of Gene Expression Profiles in Physic Nut (Jatropha curcas L.) Seedlings Exposed to Salt Stress.</title>
        <authorList>
            <person name="Zhang L."/>
            <person name="Zhang C."/>
            <person name="Wu P."/>
            <person name="Chen Y."/>
            <person name="Li M."/>
            <person name="Jiang H."/>
            <person name="Wu G."/>
        </authorList>
    </citation>
    <scope>NUCLEOTIDE SEQUENCE [LARGE SCALE GENOMIC DNA]</scope>
    <source>
        <strain evidence="10">cv. GZQX0401</strain>
        <tissue evidence="9">Young leaves</tissue>
    </source>
</reference>
<keyword evidence="4" id="KW-0498">Mitosis</keyword>
<keyword evidence="5" id="KW-0234">DNA repair</keyword>
<keyword evidence="8" id="KW-0175">Coiled coil</keyword>
<organism evidence="9 10">
    <name type="scientific">Jatropha curcas</name>
    <name type="common">Barbados nut</name>
    <dbReference type="NCBI Taxonomy" id="180498"/>
    <lineage>
        <taxon>Eukaryota</taxon>
        <taxon>Viridiplantae</taxon>
        <taxon>Streptophyta</taxon>
        <taxon>Embryophyta</taxon>
        <taxon>Tracheophyta</taxon>
        <taxon>Spermatophyta</taxon>
        <taxon>Magnoliopsida</taxon>
        <taxon>eudicotyledons</taxon>
        <taxon>Gunneridae</taxon>
        <taxon>Pentapetalae</taxon>
        <taxon>rosids</taxon>
        <taxon>fabids</taxon>
        <taxon>Malpighiales</taxon>
        <taxon>Euphorbiaceae</taxon>
        <taxon>Crotonoideae</taxon>
        <taxon>Jatropheae</taxon>
        <taxon>Jatropha</taxon>
    </lineage>
</organism>
<dbReference type="STRING" id="180498.A0A067L406"/>
<dbReference type="PANTHER" id="PTHR12663:SF33">
    <property type="entry name" value="PHOSPHOLIPASE-LIKE PROTEIN"/>
    <property type="match status" value="1"/>
</dbReference>
<dbReference type="Pfam" id="PF05278">
    <property type="entry name" value="PEARLI-4"/>
    <property type="match status" value="1"/>
</dbReference>
<feature type="coiled-coil region" evidence="8">
    <location>
        <begin position="482"/>
        <end position="533"/>
    </location>
</feature>
<keyword evidence="6" id="KW-0539">Nucleus</keyword>
<comment type="subcellular location">
    <subcellularLocation>
        <location evidence="1">Nucleus</location>
    </subcellularLocation>
</comment>
<dbReference type="GO" id="GO:0006281">
    <property type="term" value="P:DNA repair"/>
    <property type="evidence" value="ECO:0007669"/>
    <property type="project" value="UniProtKB-KW"/>
</dbReference>
<evidence type="ECO:0000256" key="2">
    <source>
        <dbReference type="ARBA" id="ARBA00022618"/>
    </source>
</evidence>
<dbReference type="GO" id="GO:0035825">
    <property type="term" value="P:homologous recombination"/>
    <property type="evidence" value="ECO:0007669"/>
    <property type="project" value="UniProtKB-ARBA"/>
</dbReference>
<name>A0A067L406_JATCU</name>
<evidence type="ECO:0000256" key="6">
    <source>
        <dbReference type="ARBA" id="ARBA00023242"/>
    </source>
</evidence>
<dbReference type="GO" id="GO:0051301">
    <property type="term" value="P:cell division"/>
    <property type="evidence" value="ECO:0007669"/>
    <property type="project" value="UniProtKB-KW"/>
</dbReference>
<dbReference type="GO" id="GO:0005634">
    <property type="term" value="C:nucleus"/>
    <property type="evidence" value="ECO:0007669"/>
    <property type="project" value="UniProtKB-SubCell"/>
</dbReference>
<evidence type="ECO:0000256" key="7">
    <source>
        <dbReference type="ARBA" id="ARBA00023306"/>
    </source>
</evidence>